<evidence type="ECO:0000259" key="1">
    <source>
        <dbReference type="Pfam" id="PF04266"/>
    </source>
</evidence>
<dbReference type="Gene3D" id="2.30.130.30">
    <property type="entry name" value="Hypothetical protein"/>
    <property type="match status" value="1"/>
</dbReference>
<evidence type="ECO:0000313" key="3">
    <source>
        <dbReference type="Proteomes" id="UP000277811"/>
    </source>
</evidence>
<dbReference type="RefSeq" id="WP_122628051.1">
    <property type="nucleotide sequence ID" value="NZ_UPPP01000071.1"/>
</dbReference>
<dbReference type="EMBL" id="UPPP01000071">
    <property type="protein sequence ID" value="VBB07106.1"/>
    <property type="molecule type" value="Genomic_DNA"/>
</dbReference>
<sequence length="147" mass="16887">MSEKCLLLSIHPEYVYKIFNGTKAIELRRTRPKIQTGDWVVVYATSPLKALYGMLQVEKVITSTPSILWETTRNVSGISEKNFFSYFHNTNKAYGIFISKKWALPNPLSLEELRQIIPGFRPPQGFAYLDSNSEIIRICKSLINRIS</sequence>
<name>A0A498R385_9FIRM</name>
<dbReference type="SUPFAM" id="SSF88697">
    <property type="entry name" value="PUA domain-like"/>
    <property type="match status" value="1"/>
</dbReference>
<organism evidence="2 3">
    <name type="scientific">Lucifera butyrica</name>
    <dbReference type="NCBI Taxonomy" id="1351585"/>
    <lineage>
        <taxon>Bacteria</taxon>
        <taxon>Bacillati</taxon>
        <taxon>Bacillota</taxon>
        <taxon>Negativicutes</taxon>
        <taxon>Veillonellales</taxon>
        <taxon>Veillonellaceae</taxon>
        <taxon>Lucifera</taxon>
    </lineage>
</organism>
<dbReference type="OrthoDB" id="9800495at2"/>
<evidence type="ECO:0000313" key="2">
    <source>
        <dbReference type="EMBL" id="VBB07106.1"/>
    </source>
</evidence>
<accession>A0A498R385</accession>
<dbReference type="InterPro" id="IPR007374">
    <property type="entry name" value="ASCH_domain"/>
</dbReference>
<protein>
    <recommendedName>
        <fullName evidence="1">ASCH domain-containing protein</fullName>
    </recommendedName>
</protein>
<feature type="domain" description="ASCH" evidence="1">
    <location>
        <begin position="8"/>
        <end position="62"/>
    </location>
</feature>
<proteinExistence type="predicted"/>
<keyword evidence="3" id="KW-1185">Reference proteome</keyword>
<dbReference type="InterPro" id="IPR015947">
    <property type="entry name" value="PUA-like_sf"/>
</dbReference>
<dbReference type="Pfam" id="PF04266">
    <property type="entry name" value="ASCH"/>
    <property type="match status" value="1"/>
</dbReference>
<dbReference type="AlphaFoldDB" id="A0A498R385"/>
<reference evidence="2 3" key="1">
    <citation type="submission" date="2018-06" db="EMBL/GenBank/DDBJ databases">
        <authorList>
            <person name="Strepis N."/>
        </authorList>
    </citation>
    <scope>NUCLEOTIDE SEQUENCE [LARGE SCALE GENOMIC DNA]</scope>
    <source>
        <strain evidence="2">LUCI</strain>
    </source>
</reference>
<dbReference type="Proteomes" id="UP000277811">
    <property type="component" value="Unassembled WGS sequence"/>
</dbReference>
<gene>
    <name evidence="2" type="ORF">LUCI_2350</name>
</gene>